<dbReference type="Proteomes" id="UP000679179">
    <property type="component" value="Unassembled WGS sequence"/>
</dbReference>
<dbReference type="CDD" id="cd22533">
    <property type="entry name" value="KH-II_YlqC-like"/>
    <property type="match status" value="1"/>
</dbReference>
<evidence type="ECO:0000256" key="2">
    <source>
        <dbReference type="ARBA" id="ARBA00022884"/>
    </source>
</evidence>
<comment type="caution">
    <text evidence="4">The sequence shown here is derived from an EMBL/GenBank/DDBJ whole genome shotgun (WGS) entry which is preliminary data.</text>
</comment>
<dbReference type="Gene3D" id="3.30.300.20">
    <property type="match status" value="1"/>
</dbReference>
<keyword evidence="5" id="KW-1185">Reference proteome</keyword>
<keyword evidence="2 3" id="KW-0694">RNA-binding</keyword>
<gene>
    <name evidence="3" type="primary">khpA</name>
    <name evidence="4" type="ORF">CPJCM30710_04930</name>
</gene>
<proteinExistence type="inferred from homology"/>
<reference evidence="4" key="1">
    <citation type="submission" date="2021-03" db="EMBL/GenBank/DDBJ databases">
        <title>Taxonomic study of Clostridium polyendosporum from meadow-gley soil under rice.</title>
        <authorList>
            <person name="Kobayashi H."/>
            <person name="Tanizawa Y."/>
            <person name="Yagura M."/>
        </authorList>
    </citation>
    <scope>NUCLEOTIDE SEQUENCE</scope>
    <source>
        <strain evidence="4">JCM 30710</strain>
    </source>
</reference>
<dbReference type="GO" id="GO:0009252">
    <property type="term" value="P:peptidoglycan biosynthetic process"/>
    <property type="evidence" value="ECO:0007669"/>
    <property type="project" value="UniProtKB-UniRule"/>
</dbReference>
<dbReference type="GO" id="GO:0071555">
    <property type="term" value="P:cell wall organization"/>
    <property type="evidence" value="ECO:0007669"/>
    <property type="project" value="UniProtKB-KW"/>
</dbReference>
<dbReference type="EMBL" id="BOPZ01000003">
    <property type="protein sequence ID" value="GIM27827.1"/>
    <property type="molecule type" value="Genomic_DNA"/>
</dbReference>
<name>A0A919VF71_9CLOT</name>
<dbReference type="SUPFAM" id="SSF54814">
    <property type="entry name" value="Prokaryotic type KH domain (KH-domain type II)"/>
    <property type="match status" value="1"/>
</dbReference>
<evidence type="ECO:0000256" key="1">
    <source>
        <dbReference type="ARBA" id="ARBA00022490"/>
    </source>
</evidence>
<keyword evidence="3" id="KW-0961">Cell wall biogenesis/degradation</keyword>
<dbReference type="InterPro" id="IPR020627">
    <property type="entry name" value="KhpA"/>
</dbReference>
<dbReference type="AlphaFoldDB" id="A0A919VF71"/>
<dbReference type="GO" id="GO:0003723">
    <property type="term" value="F:RNA binding"/>
    <property type="evidence" value="ECO:0007669"/>
    <property type="project" value="UniProtKB-UniRule"/>
</dbReference>
<dbReference type="Pfam" id="PF13083">
    <property type="entry name" value="KH_KhpA-B"/>
    <property type="match status" value="1"/>
</dbReference>
<comment type="subcellular location">
    <subcellularLocation>
        <location evidence="3">Cytoplasm</location>
    </subcellularLocation>
</comment>
<evidence type="ECO:0000256" key="3">
    <source>
        <dbReference type="HAMAP-Rule" id="MF_00088"/>
    </source>
</evidence>
<dbReference type="PANTHER" id="PTHR34654:SF1">
    <property type="entry name" value="RNA-BINDING PROTEIN KHPA"/>
    <property type="match status" value="1"/>
</dbReference>
<keyword evidence="3" id="KW-0133">Cell shape</keyword>
<dbReference type="InterPro" id="IPR015946">
    <property type="entry name" value="KH_dom-like_a/b"/>
</dbReference>
<organism evidence="4 5">
    <name type="scientific">Clostridium polyendosporum</name>
    <dbReference type="NCBI Taxonomy" id="69208"/>
    <lineage>
        <taxon>Bacteria</taxon>
        <taxon>Bacillati</taxon>
        <taxon>Bacillota</taxon>
        <taxon>Clostridia</taxon>
        <taxon>Eubacteriales</taxon>
        <taxon>Clostridiaceae</taxon>
        <taxon>Clostridium</taxon>
    </lineage>
</organism>
<dbReference type="GO" id="GO:0005737">
    <property type="term" value="C:cytoplasm"/>
    <property type="evidence" value="ECO:0007669"/>
    <property type="project" value="UniProtKB-SubCell"/>
</dbReference>
<evidence type="ECO:0000313" key="5">
    <source>
        <dbReference type="Proteomes" id="UP000679179"/>
    </source>
</evidence>
<comment type="function">
    <text evidence="3">A probable RNA chaperone. Forms a complex with KhpB which binds to cellular RNA and controls its expression. Plays a role in peptidoglycan (PG) homeostasis and cell length regulation.</text>
</comment>
<dbReference type="HAMAP" id="MF_00088">
    <property type="entry name" value="KhpA"/>
    <property type="match status" value="1"/>
</dbReference>
<dbReference type="PANTHER" id="PTHR34654">
    <property type="entry name" value="UPF0109 PROTEIN SCO5592"/>
    <property type="match status" value="1"/>
</dbReference>
<dbReference type="PROSITE" id="PS50084">
    <property type="entry name" value="KH_TYPE_1"/>
    <property type="match status" value="1"/>
</dbReference>
<accession>A0A919VF71</accession>
<dbReference type="GO" id="GO:0008360">
    <property type="term" value="P:regulation of cell shape"/>
    <property type="evidence" value="ECO:0007669"/>
    <property type="project" value="UniProtKB-KW"/>
</dbReference>
<keyword evidence="1 3" id="KW-0963">Cytoplasm</keyword>
<sequence>MKELVELIAKSLVDNPEAVQVKEVAGEQSLILELKVDPEDMGKVIGKQGRIAKAIRTVVKAAAVKDNKRVVVEII</sequence>
<comment type="similarity">
    <text evidence="3">Belongs to the KhpA RNA-binding protein family.</text>
</comment>
<dbReference type="RefSeq" id="WP_212902581.1">
    <property type="nucleotide sequence ID" value="NZ_BOPZ01000003.1"/>
</dbReference>
<evidence type="ECO:0000313" key="4">
    <source>
        <dbReference type="EMBL" id="GIM27827.1"/>
    </source>
</evidence>
<dbReference type="NCBIfam" id="NF001748">
    <property type="entry name" value="PRK00468.1"/>
    <property type="match status" value="1"/>
</dbReference>
<protein>
    <recommendedName>
        <fullName evidence="3">RNA-binding protein KhpA</fullName>
    </recommendedName>
    <alternativeName>
        <fullName evidence="3">KH-domain protein A</fullName>
    </alternativeName>
</protein>
<comment type="subunit">
    <text evidence="3">Forms a complex with KhpB.</text>
</comment>
<dbReference type="InterPro" id="IPR009019">
    <property type="entry name" value="KH_sf_prok-type"/>
</dbReference>
<keyword evidence="3" id="KW-0143">Chaperone</keyword>